<comment type="caution">
    <text evidence="1">The sequence shown here is derived from an EMBL/GenBank/DDBJ whole genome shotgun (WGS) entry which is preliminary data.</text>
</comment>
<keyword evidence="2" id="KW-1185">Reference proteome</keyword>
<evidence type="ECO:0008006" key="3">
    <source>
        <dbReference type="Google" id="ProtNLM"/>
    </source>
</evidence>
<evidence type="ECO:0000313" key="1">
    <source>
        <dbReference type="EMBL" id="MEU0709196.1"/>
    </source>
</evidence>
<dbReference type="EMBL" id="JBEXZR010000014">
    <property type="protein sequence ID" value="MEU0709196.1"/>
    <property type="molecule type" value="Genomic_DNA"/>
</dbReference>
<dbReference type="Proteomes" id="UP001550378">
    <property type="component" value="Unassembled WGS sequence"/>
</dbReference>
<name>A0ABV2W6M5_9ACTN</name>
<proteinExistence type="predicted"/>
<gene>
    <name evidence="1" type="ORF">ABZ508_17705</name>
</gene>
<reference evidence="1 2" key="1">
    <citation type="submission" date="2024-06" db="EMBL/GenBank/DDBJ databases">
        <title>The Natural Products Discovery Center: Release of the First 8490 Sequenced Strains for Exploring Actinobacteria Biosynthetic Diversity.</title>
        <authorList>
            <person name="Kalkreuter E."/>
            <person name="Kautsar S.A."/>
            <person name="Yang D."/>
            <person name="Bader C.D."/>
            <person name="Teijaro C.N."/>
            <person name="Fluegel L."/>
            <person name="Davis C.M."/>
            <person name="Simpson J.R."/>
            <person name="Lauterbach L."/>
            <person name="Steele A.D."/>
            <person name="Gui C."/>
            <person name="Meng S."/>
            <person name="Li G."/>
            <person name="Viehrig K."/>
            <person name="Ye F."/>
            <person name="Su P."/>
            <person name="Kiefer A.F."/>
            <person name="Nichols A."/>
            <person name="Cepeda A.J."/>
            <person name="Yan W."/>
            <person name="Fan B."/>
            <person name="Jiang Y."/>
            <person name="Adhikari A."/>
            <person name="Zheng C.-J."/>
            <person name="Schuster L."/>
            <person name="Cowan T.M."/>
            <person name="Smanski M.J."/>
            <person name="Chevrette M.G."/>
            <person name="De Carvalho L.P.S."/>
            <person name="Shen B."/>
        </authorList>
    </citation>
    <scope>NUCLEOTIDE SEQUENCE [LARGE SCALE GENOMIC DNA]</scope>
    <source>
        <strain evidence="1 2">NPDC006337</strain>
    </source>
</reference>
<dbReference type="RefSeq" id="WP_359657127.1">
    <property type="nucleotide sequence ID" value="NZ_JBEXZO010000012.1"/>
</dbReference>
<accession>A0ABV2W6M5</accession>
<evidence type="ECO:0000313" key="2">
    <source>
        <dbReference type="Proteomes" id="UP001550378"/>
    </source>
</evidence>
<sequence length="192" mass="21098">MDHVVLRPADWGPEFVPQAVAESRPRTVAVLDGKCRWQREPLPAGVWASLSRYAELPGRDGKGMVRVTAVATVHTSELGADEQLSTTLEEVLRCREQEIRSGERLTELGSTGTPFGLRGQQWADDNVYERGMYVTREGAHPYVWSVARVGTVTVGVSVKGAAGHTAEELNRWVTQSLPQMTGRVKTRTGKEG</sequence>
<protein>
    <recommendedName>
        <fullName evidence="3">DUF1795 domain-containing protein</fullName>
    </recommendedName>
</protein>
<organism evidence="1 2">
    <name type="scientific">Streptomyces lavendulocolor</name>
    <dbReference type="NCBI Taxonomy" id="67316"/>
    <lineage>
        <taxon>Bacteria</taxon>
        <taxon>Bacillati</taxon>
        <taxon>Actinomycetota</taxon>
        <taxon>Actinomycetes</taxon>
        <taxon>Kitasatosporales</taxon>
        <taxon>Streptomycetaceae</taxon>
        <taxon>Streptomyces</taxon>
    </lineage>
</organism>